<dbReference type="EMBL" id="MU855611">
    <property type="protein sequence ID" value="KAK3901079.1"/>
    <property type="molecule type" value="Genomic_DNA"/>
</dbReference>
<feature type="signal peptide" evidence="1">
    <location>
        <begin position="1"/>
        <end position="24"/>
    </location>
</feature>
<dbReference type="Proteomes" id="UP001303889">
    <property type="component" value="Unassembled WGS sequence"/>
</dbReference>
<keyword evidence="1" id="KW-0732">Signal</keyword>
<sequence length="280" mass="30614">MRLSSQAVWSLAASLAWLGAPVNAATHAIMEADLIFPRSGQFYTPTPYMPVVFALRNPKLAQYTDPYIEYEVHNLSSTGWKTYTQTLDGANRTNDEPYFVYTLLDTFAQPGNWKISFHLWWNSCKLNPAGEFYGYKSDHRCDCLGPSIEFHTREDGKAIELTAPVVENVPCIGEAIIVNDNTPRLLNETFPWQEGKISNRCVVASLVASEDFNWTRPCAINLDSTTAAAIMADVANMTSTTCAGPNLPSNCPSKSAAHRLAALAGPACVAAAVGLFQLLA</sequence>
<proteinExistence type="predicted"/>
<protein>
    <recommendedName>
        <fullName evidence="2">DUF7136 domain-containing protein</fullName>
    </recommendedName>
</protein>
<accession>A0AAN6MIY4</accession>
<reference evidence="3" key="1">
    <citation type="journal article" date="2023" name="Mol. Phylogenet. Evol.">
        <title>Genome-scale phylogeny and comparative genomics of the fungal order Sordariales.</title>
        <authorList>
            <person name="Hensen N."/>
            <person name="Bonometti L."/>
            <person name="Westerberg I."/>
            <person name="Brannstrom I.O."/>
            <person name="Guillou S."/>
            <person name="Cros-Aarteil S."/>
            <person name="Calhoun S."/>
            <person name="Haridas S."/>
            <person name="Kuo A."/>
            <person name="Mondo S."/>
            <person name="Pangilinan J."/>
            <person name="Riley R."/>
            <person name="LaButti K."/>
            <person name="Andreopoulos B."/>
            <person name="Lipzen A."/>
            <person name="Chen C."/>
            <person name="Yan M."/>
            <person name="Daum C."/>
            <person name="Ng V."/>
            <person name="Clum A."/>
            <person name="Steindorff A."/>
            <person name="Ohm R.A."/>
            <person name="Martin F."/>
            <person name="Silar P."/>
            <person name="Natvig D.O."/>
            <person name="Lalanne C."/>
            <person name="Gautier V."/>
            <person name="Ament-Velasquez S.L."/>
            <person name="Kruys A."/>
            <person name="Hutchinson M.I."/>
            <person name="Powell A.J."/>
            <person name="Barry K."/>
            <person name="Miller A.N."/>
            <person name="Grigoriev I.V."/>
            <person name="Debuchy R."/>
            <person name="Gladieux P."/>
            <person name="Hiltunen Thoren M."/>
            <person name="Johannesson H."/>
        </authorList>
    </citation>
    <scope>NUCLEOTIDE SEQUENCE</scope>
    <source>
        <strain evidence="3">CBS 103.79</strain>
    </source>
</reference>
<dbReference type="InterPro" id="IPR055560">
    <property type="entry name" value="DUF7136"/>
</dbReference>
<feature type="domain" description="DUF7136" evidence="2">
    <location>
        <begin position="27"/>
        <end position="251"/>
    </location>
</feature>
<organism evidence="3 4">
    <name type="scientific">Staphylotrichum tortipilum</name>
    <dbReference type="NCBI Taxonomy" id="2831512"/>
    <lineage>
        <taxon>Eukaryota</taxon>
        <taxon>Fungi</taxon>
        <taxon>Dikarya</taxon>
        <taxon>Ascomycota</taxon>
        <taxon>Pezizomycotina</taxon>
        <taxon>Sordariomycetes</taxon>
        <taxon>Sordariomycetidae</taxon>
        <taxon>Sordariales</taxon>
        <taxon>Chaetomiaceae</taxon>
        <taxon>Staphylotrichum</taxon>
    </lineage>
</organism>
<name>A0AAN6MIY4_9PEZI</name>
<keyword evidence="4" id="KW-1185">Reference proteome</keyword>
<evidence type="ECO:0000256" key="1">
    <source>
        <dbReference type="SAM" id="SignalP"/>
    </source>
</evidence>
<dbReference type="Pfam" id="PF23584">
    <property type="entry name" value="DUF7136"/>
    <property type="match status" value="1"/>
</dbReference>
<evidence type="ECO:0000313" key="3">
    <source>
        <dbReference type="EMBL" id="KAK3901079.1"/>
    </source>
</evidence>
<dbReference type="AlphaFoldDB" id="A0AAN6MIY4"/>
<feature type="chain" id="PRO_5042941293" description="DUF7136 domain-containing protein" evidence="1">
    <location>
        <begin position="25"/>
        <end position="280"/>
    </location>
</feature>
<evidence type="ECO:0000259" key="2">
    <source>
        <dbReference type="Pfam" id="PF23584"/>
    </source>
</evidence>
<reference evidence="3" key="2">
    <citation type="submission" date="2023-05" db="EMBL/GenBank/DDBJ databases">
        <authorList>
            <consortium name="Lawrence Berkeley National Laboratory"/>
            <person name="Steindorff A."/>
            <person name="Hensen N."/>
            <person name="Bonometti L."/>
            <person name="Westerberg I."/>
            <person name="Brannstrom I.O."/>
            <person name="Guillou S."/>
            <person name="Cros-Aarteil S."/>
            <person name="Calhoun S."/>
            <person name="Haridas S."/>
            <person name="Kuo A."/>
            <person name="Mondo S."/>
            <person name="Pangilinan J."/>
            <person name="Riley R."/>
            <person name="Labutti K."/>
            <person name="Andreopoulos B."/>
            <person name="Lipzen A."/>
            <person name="Chen C."/>
            <person name="Yanf M."/>
            <person name="Daum C."/>
            <person name="Ng V."/>
            <person name="Clum A."/>
            <person name="Ohm R."/>
            <person name="Martin F."/>
            <person name="Silar P."/>
            <person name="Natvig D."/>
            <person name="Lalanne C."/>
            <person name="Gautier V."/>
            <person name="Ament-Velasquez S.L."/>
            <person name="Kruys A."/>
            <person name="Hutchinson M.I."/>
            <person name="Powell A.J."/>
            <person name="Barry K."/>
            <person name="Miller A.N."/>
            <person name="Grigoriev I.V."/>
            <person name="Debuchy R."/>
            <person name="Gladieux P."/>
            <person name="Thoren M.H."/>
            <person name="Johannesson H."/>
        </authorList>
    </citation>
    <scope>NUCLEOTIDE SEQUENCE</scope>
    <source>
        <strain evidence="3">CBS 103.79</strain>
    </source>
</reference>
<evidence type="ECO:0000313" key="4">
    <source>
        <dbReference type="Proteomes" id="UP001303889"/>
    </source>
</evidence>
<comment type="caution">
    <text evidence="3">The sequence shown here is derived from an EMBL/GenBank/DDBJ whole genome shotgun (WGS) entry which is preliminary data.</text>
</comment>
<gene>
    <name evidence="3" type="ORF">C8A05DRAFT_16692</name>
</gene>